<dbReference type="GO" id="GO:0042907">
    <property type="term" value="F:xanthine transmembrane transporter activity"/>
    <property type="evidence" value="ECO:0007669"/>
    <property type="project" value="TreeGrafter"/>
</dbReference>
<keyword evidence="5 7" id="KW-1133">Transmembrane helix</keyword>
<dbReference type="Pfam" id="PF00860">
    <property type="entry name" value="Xan_ur_permease"/>
    <property type="match status" value="1"/>
</dbReference>
<dbReference type="NCBIfam" id="TIGR00801">
    <property type="entry name" value="ncs2"/>
    <property type="match status" value="1"/>
</dbReference>
<evidence type="ECO:0000256" key="5">
    <source>
        <dbReference type="ARBA" id="ARBA00022989"/>
    </source>
</evidence>
<evidence type="ECO:0000256" key="6">
    <source>
        <dbReference type="ARBA" id="ARBA00023136"/>
    </source>
</evidence>
<evidence type="ECO:0000256" key="4">
    <source>
        <dbReference type="ARBA" id="ARBA00022692"/>
    </source>
</evidence>
<dbReference type="EMBL" id="CP001734">
    <property type="protein sequence ID" value="ACV68284.1"/>
    <property type="molecule type" value="Genomic_DNA"/>
</dbReference>
<feature type="transmembrane region" description="Helical" evidence="7">
    <location>
        <begin position="182"/>
        <end position="207"/>
    </location>
</feature>
<organism evidence="8 9">
    <name type="scientific">Desulfohalobium retbaense (strain ATCC 49708 / DSM 5692 / JCM 16813 / HR100)</name>
    <dbReference type="NCBI Taxonomy" id="485915"/>
    <lineage>
        <taxon>Bacteria</taxon>
        <taxon>Pseudomonadati</taxon>
        <taxon>Thermodesulfobacteriota</taxon>
        <taxon>Desulfovibrionia</taxon>
        <taxon>Desulfovibrionales</taxon>
        <taxon>Desulfohalobiaceae</taxon>
        <taxon>Desulfohalobium</taxon>
    </lineage>
</organism>
<dbReference type="AlphaFoldDB" id="C8X1I7"/>
<evidence type="ECO:0000256" key="2">
    <source>
        <dbReference type="ARBA" id="ARBA00008821"/>
    </source>
</evidence>
<evidence type="ECO:0000256" key="1">
    <source>
        <dbReference type="ARBA" id="ARBA00004141"/>
    </source>
</evidence>
<dbReference type="InterPro" id="IPR006043">
    <property type="entry name" value="NCS2"/>
</dbReference>
<dbReference type="Proteomes" id="UP000001052">
    <property type="component" value="Chromosome"/>
</dbReference>
<protein>
    <submittedName>
        <fullName evidence="8">Uracil-xanthine permease</fullName>
    </submittedName>
</protein>
<evidence type="ECO:0000256" key="7">
    <source>
        <dbReference type="SAM" id="Phobius"/>
    </source>
</evidence>
<proteinExistence type="inferred from homology"/>
<gene>
    <name evidence="8" type="ordered locus">Dret_0996</name>
</gene>
<feature type="transmembrane region" description="Helical" evidence="7">
    <location>
        <begin position="116"/>
        <end position="137"/>
    </location>
</feature>
<dbReference type="InterPro" id="IPR006042">
    <property type="entry name" value="Xan_ur_permease"/>
</dbReference>
<keyword evidence="3" id="KW-0813">Transport</keyword>
<feature type="transmembrane region" description="Helical" evidence="7">
    <location>
        <begin position="333"/>
        <end position="354"/>
    </location>
</feature>
<comment type="subcellular location">
    <subcellularLocation>
        <location evidence="1">Membrane</location>
        <topology evidence="1">Multi-pass membrane protein</topology>
    </subcellularLocation>
</comment>
<feature type="transmembrane region" description="Helical" evidence="7">
    <location>
        <begin position="157"/>
        <end position="175"/>
    </location>
</feature>
<dbReference type="GO" id="GO:0005886">
    <property type="term" value="C:plasma membrane"/>
    <property type="evidence" value="ECO:0007669"/>
    <property type="project" value="TreeGrafter"/>
</dbReference>
<name>C8X1I7_DESRD</name>
<feature type="transmembrane region" description="Helical" evidence="7">
    <location>
        <begin position="83"/>
        <end position="104"/>
    </location>
</feature>
<comment type="similarity">
    <text evidence="2">Belongs to the nucleobase:cation symporter-2 (NCS2) (TC 2.A.40) family.</text>
</comment>
<dbReference type="PROSITE" id="PS01116">
    <property type="entry name" value="XANTH_URACIL_PERMASE"/>
    <property type="match status" value="1"/>
</dbReference>
<feature type="transmembrane region" description="Helical" evidence="7">
    <location>
        <begin position="305"/>
        <end position="327"/>
    </location>
</feature>
<dbReference type="RefSeq" id="WP_015751438.1">
    <property type="nucleotide sequence ID" value="NC_013223.1"/>
</dbReference>
<evidence type="ECO:0000256" key="3">
    <source>
        <dbReference type="ARBA" id="ARBA00022448"/>
    </source>
</evidence>
<feature type="transmembrane region" description="Helical" evidence="7">
    <location>
        <begin position="366"/>
        <end position="382"/>
    </location>
</feature>
<reference evidence="8 9" key="2">
    <citation type="journal article" date="2010" name="Stand. Genomic Sci.">
        <title>Complete genome sequence of Desulfohalobium retbaense type strain (HR(100)).</title>
        <authorList>
            <person name="Spring S."/>
            <person name="Nolan M."/>
            <person name="Lapidus A."/>
            <person name="Glavina Del Rio T."/>
            <person name="Copeland A."/>
            <person name="Tice H."/>
            <person name="Cheng J.F."/>
            <person name="Lucas S."/>
            <person name="Land M."/>
            <person name="Chen F."/>
            <person name="Bruce D."/>
            <person name="Goodwin L."/>
            <person name="Pitluck S."/>
            <person name="Ivanova N."/>
            <person name="Mavromatis K."/>
            <person name="Mikhailova N."/>
            <person name="Pati A."/>
            <person name="Chen A."/>
            <person name="Palaniappan K."/>
            <person name="Hauser L."/>
            <person name="Chang Y.J."/>
            <person name="Jeffries C.D."/>
            <person name="Munk C."/>
            <person name="Kiss H."/>
            <person name="Chain P."/>
            <person name="Han C."/>
            <person name="Brettin T."/>
            <person name="Detter J.C."/>
            <person name="Schuler E."/>
            <person name="Goker M."/>
            <person name="Rohde M."/>
            <person name="Bristow J."/>
            <person name="Eisen J.A."/>
            <person name="Markowitz V."/>
            <person name="Hugenholtz P."/>
            <person name="Kyrpides N.C."/>
            <person name="Klenk H.P."/>
        </authorList>
    </citation>
    <scope>NUCLEOTIDE SEQUENCE [LARGE SCALE GENOMIC DNA]</scope>
    <source>
        <strain evidence="8 9">DSM 5692</strain>
    </source>
</reference>
<reference evidence="9" key="1">
    <citation type="submission" date="2009-09" db="EMBL/GenBank/DDBJ databases">
        <title>The complete chromosome of Desulfohalobium retbaense DSM 5692.</title>
        <authorList>
            <consortium name="US DOE Joint Genome Institute (JGI-PGF)"/>
            <person name="Lucas S."/>
            <person name="Copeland A."/>
            <person name="Lapidus A."/>
            <person name="Glavina del Rio T."/>
            <person name="Dalin E."/>
            <person name="Tice H."/>
            <person name="Bruce D."/>
            <person name="Goodwin L."/>
            <person name="Pitluck S."/>
            <person name="Kyrpides N."/>
            <person name="Mavromatis K."/>
            <person name="Ivanova N."/>
            <person name="Mikhailova N."/>
            <person name="Munk A.C."/>
            <person name="Brettin T."/>
            <person name="Detter J.C."/>
            <person name="Han C."/>
            <person name="Tapia R."/>
            <person name="Larimer F."/>
            <person name="Land M."/>
            <person name="Hauser L."/>
            <person name="Markowitz V."/>
            <person name="Cheng J.-F."/>
            <person name="Hugenholtz P."/>
            <person name="Woyke T."/>
            <person name="Wu D."/>
            <person name="Spring S."/>
            <person name="Klenk H.-P."/>
            <person name="Eisen J.A."/>
        </authorList>
    </citation>
    <scope>NUCLEOTIDE SEQUENCE [LARGE SCALE GENOMIC DNA]</scope>
    <source>
        <strain evidence="9">DSM 5692</strain>
    </source>
</reference>
<evidence type="ECO:0000313" key="8">
    <source>
        <dbReference type="EMBL" id="ACV68284.1"/>
    </source>
</evidence>
<dbReference type="KEGG" id="drt:Dret_0996"/>
<keyword evidence="4 7" id="KW-0812">Transmembrane</keyword>
<dbReference type="eggNOG" id="COG2233">
    <property type="taxonomic scope" value="Bacteria"/>
</dbReference>
<dbReference type="PANTHER" id="PTHR42810">
    <property type="entry name" value="PURINE PERMEASE C1399.01C-RELATED"/>
    <property type="match status" value="1"/>
</dbReference>
<dbReference type="PANTHER" id="PTHR42810:SF2">
    <property type="entry name" value="PURINE PERMEASE C1399.01C-RELATED"/>
    <property type="match status" value="1"/>
</dbReference>
<dbReference type="STRING" id="485915.Dret_0996"/>
<accession>C8X1I7</accession>
<feature type="transmembrane region" description="Helical" evidence="7">
    <location>
        <begin position="388"/>
        <end position="406"/>
    </location>
</feature>
<feature type="transmembrane region" description="Helical" evidence="7">
    <location>
        <begin position="20"/>
        <end position="53"/>
    </location>
</feature>
<dbReference type="OrthoDB" id="9779092at2"/>
<sequence length="411" mass="43123">MSSDTAYHFRFKDGLVGAQMLFVAFGALVLVPLLTGLDPNVALFTAGVGTLIFQFVTKRMVPVFLASSFAFIAPIIYGVETWGIPSTLCGLAAAGVVYMLLSLIIKLKGPAAVQRLLPSIVTGPVIMVIGLILAPVAVNMAMGRTGDGGDVLVAKDIAVIISMASLLTTVLVSLLGKGFFRLIPILCGIIVGYILSLTMGIVDFTPVLDAPWLAVPNFTMPEWNLQAILYIIPVAIAPAIEHFGDVLAISSVTKKNYLDDPGIHRTMLGDGLATSLASFLGGPPNTTYSEVTGAVALLKVFNPAIMTWAACIAIALAFVGKIGAFLLTIPVPVMGGIMILLFGTIMVVGVNSLVRSQVDLMEPRNMCIVALIVVLGIGGMTFQTGEFTLKGIGLAGLVGVILNLVLPNPRQ</sequence>
<dbReference type="HOGENOM" id="CLU_017959_1_2_7"/>
<feature type="transmembrane region" description="Helical" evidence="7">
    <location>
        <begin position="227"/>
        <end position="248"/>
    </location>
</feature>
<evidence type="ECO:0000313" key="9">
    <source>
        <dbReference type="Proteomes" id="UP000001052"/>
    </source>
</evidence>
<feature type="transmembrane region" description="Helical" evidence="7">
    <location>
        <begin position="60"/>
        <end position="77"/>
    </location>
</feature>
<keyword evidence="9" id="KW-1185">Reference proteome</keyword>
<keyword evidence="6 7" id="KW-0472">Membrane</keyword>